<dbReference type="RefSeq" id="WP_096365892.1">
    <property type="nucleotide sequence ID" value="NZ_AP018052.1"/>
</dbReference>
<name>A0A1Z4VQ07_9GAMM</name>
<dbReference type="Proteomes" id="UP000218765">
    <property type="component" value="Chromosome"/>
</dbReference>
<accession>A0A1Z4VQ07</accession>
<dbReference type="PROSITE" id="PS52050">
    <property type="entry name" value="WYL"/>
    <property type="match status" value="1"/>
</dbReference>
<evidence type="ECO:0000313" key="2">
    <source>
        <dbReference type="EMBL" id="BAZ93720.1"/>
    </source>
</evidence>
<reference evidence="2 3" key="1">
    <citation type="submission" date="2017-05" db="EMBL/GenBank/DDBJ databases">
        <title>Thiocyanate degradation by Thiohalobacter thiocyanaticus FOKN1.</title>
        <authorList>
            <person name="Oshiki M."/>
            <person name="Fukushima T."/>
            <person name="Kawano S."/>
            <person name="Nakagawa J."/>
        </authorList>
    </citation>
    <scope>NUCLEOTIDE SEQUENCE [LARGE SCALE GENOMIC DNA]</scope>
    <source>
        <strain evidence="2 3">FOKN1</strain>
    </source>
</reference>
<keyword evidence="3" id="KW-1185">Reference proteome</keyword>
<evidence type="ECO:0000313" key="3">
    <source>
        <dbReference type="Proteomes" id="UP000218765"/>
    </source>
</evidence>
<proteinExistence type="predicted"/>
<dbReference type="KEGG" id="ttc:FOKN1_1322"/>
<dbReference type="Pfam" id="PF13280">
    <property type="entry name" value="WYL"/>
    <property type="match status" value="1"/>
</dbReference>
<gene>
    <name evidence="2" type="ORF">FOKN1_1322</name>
</gene>
<dbReference type="AlphaFoldDB" id="A0A1Z4VQ07"/>
<dbReference type="InterPro" id="IPR026881">
    <property type="entry name" value="WYL_dom"/>
</dbReference>
<sequence>MMEDRILFILRRTYWVGNTRRQDLVDAFNLKNPQRASEAIDKALKLYDKYLERWGARGGVTWRDGVLPPPEAAPGKIFALLQQGAPFHETGIRTNTELPVRLQYREAYRPDDESLEMIMRGILEQKLTRVLYVGLRRREVARWRWIVPRSLEFTGRQWRLLGFDLSDDTETLKSYVLSRIQDIQYDTPPRGQSGRVQQLHERPLDYKGGVYKVDLNDNLTPDQRIAIKQELGITGTNLQISDRDVYEFMRLYGDAEPSSEIVWPPVTGIRKLETRKD</sequence>
<dbReference type="EMBL" id="AP018052">
    <property type="protein sequence ID" value="BAZ93720.1"/>
    <property type="molecule type" value="Genomic_DNA"/>
</dbReference>
<evidence type="ECO:0000259" key="1">
    <source>
        <dbReference type="Pfam" id="PF13280"/>
    </source>
</evidence>
<dbReference type="OrthoDB" id="6400324at2"/>
<protein>
    <recommendedName>
        <fullName evidence="1">WYL domain-containing protein</fullName>
    </recommendedName>
</protein>
<organism evidence="2 3">
    <name type="scientific">Thiohalobacter thiocyanaticus</name>
    <dbReference type="NCBI Taxonomy" id="585455"/>
    <lineage>
        <taxon>Bacteria</taxon>
        <taxon>Pseudomonadati</taxon>
        <taxon>Pseudomonadota</taxon>
        <taxon>Gammaproteobacteria</taxon>
        <taxon>Thiohalobacterales</taxon>
        <taxon>Thiohalobacteraceae</taxon>
        <taxon>Thiohalobacter</taxon>
    </lineage>
</organism>
<feature type="domain" description="WYL" evidence="1">
    <location>
        <begin position="114"/>
        <end position="184"/>
    </location>
</feature>